<dbReference type="EMBL" id="JACEIK010009195">
    <property type="protein sequence ID" value="MCE3052080.1"/>
    <property type="molecule type" value="Genomic_DNA"/>
</dbReference>
<name>A0ABS8WMK7_DATST</name>
<evidence type="ECO:0000313" key="1">
    <source>
        <dbReference type="EMBL" id="MCE3052080.1"/>
    </source>
</evidence>
<proteinExistence type="predicted"/>
<accession>A0ABS8WMK7</accession>
<sequence length="51" mass="6093">LIMRVYDKVDEFSVYKSLKLLTFYEETSMINLVDFNSRLLFITPQDSLERA</sequence>
<gene>
    <name evidence="1" type="ORF">HAX54_051525</name>
</gene>
<organism evidence="1 2">
    <name type="scientific">Datura stramonium</name>
    <name type="common">Jimsonweed</name>
    <name type="synonym">Common thornapple</name>
    <dbReference type="NCBI Taxonomy" id="4076"/>
    <lineage>
        <taxon>Eukaryota</taxon>
        <taxon>Viridiplantae</taxon>
        <taxon>Streptophyta</taxon>
        <taxon>Embryophyta</taxon>
        <taxon>Tracheophyta</taxon>
        <taxon>Spermatophyta</taxon>
        <taxon>Magnoliopsida</taxon>
        <taxon>eudicotyledons</taxon>
        <taxon>Gunneridae</taxon>
        <taxon>Pentapetalae</taxon>
        <taxon>asterids</taxon>
        <taxon>lamiids</taxon>
        <taxon>Solanales</taxon>
        <taxon>Solanaceae</taxon>
        <taxon>Solanoideae</taxon>
        <taxon>Datureae</taxon>
        <taxon>Datura</taxon>
    </lineage>
</organism>
<protein>
    <submittedName>
        <fullName evidence="1">Uncharacterized protein</fullName>
    </submittedName>
</protein>
<evidence type="ECO:0000313" key="2">
    <source>
        <dbReference type="Proteomes" id="UP000823775"/>
    </source>
</evidence>
<feature type="non-terminal residue" evidence="1">
    <location>
        <position position="1"/>
    </location>
</feature>
<keyword evidence="2" id="KW-1185">Reference proteome</keyword>
<reference evidence="1 2" key="1">
    <citation type="journal article" date="2021" name="BMC Genomics">
        <title>Datura genome reveals duplications of psychoactive alkaloid biosynthetic genes and high mutation rate following tissue culture.</title>
        <authorList>
            <person name="Rajewski A."/>
            <person name="Carter-House D."/>
            <person name="Stajich J."/>
            <person name="Litt A."/>
        </authorList>
    </citation>
    <scope>NUCLEOTIDE SEQUENCE [LARGE SCALE GENOMIC DNA]</scope>
    <source>
        <strain evidence="1">AR-01</strain>
    </source>
</reference>
<dbReference type="Proteomes" id="UP000823775">
    <property type="component" value="Unassembled WGS sequence"/>
</dbReference>
<comment type="caution">
    <text evidence="1">The sequence shown here is derived from an EMBL/GenBank/DDBJ whole genome shotgun (WGS) entry which is preliminary data.</text>
</comment>